<protein>
    <submittedName>
        <fullName evidence="1">Uncharacterized protein</fullName>
    </submittedName>
</protein>
<dbReference type="Proteomes" id="UP000320055">
    <property type="component" value="Unassembled WGS sequence"/>
</dbReference>
<accession>A0A563VN03</accession>
<gene>
    <name evidence="1" type="ORF">H1P_1680010</name>
</gene>
<dbReference type="EMBL" id="CAACVJ010000077">
    <property type="protein sequence ID" value="VEP12836.1"/>
    <property type="molecule type" value="Genomic_DNA"/>
</dbReference>
<reference evidence="1 2" key="1">
    <citation type="submission" date="2019-01" db="EMBL/GenBank/DDBJ databases">
        <authorList>
            <person name="Brito A."/>
        </authorList>
    </citation>
    <scope>NUCLEOTIDE SEQUENCE [LARGE SCALE GENOMIC DNA]</scope>
    <source>
        <strain evidence="1">1</strain>
    </source>
</reference>
<dbReference type="AlphaFoldDB" id="A0A563VN03"/>
<dbReference type="RefSeq" id="WP_144870961.1">
    <property type="nucleotide sequence ID" value="NZ_LR213919.1"/>
</dbReference>
<evidence type="ECO:0000313" key="1">
    <source>
        <dbReference type="EMBL" id="VEP12836.1"/>
    </source>
</evidence>
<proteinExistence type="predicted"/>
<evidence type="ECO:0000313" key="2">
    <source>
        <dbReference type="Proteomes" id="UP000320055"/>
    </source>
</evidence>
<name>A0A563VN03_9CYAN</name>
<keyword evidence="2" id="KW-1185">Reference proteome</keyword>
<dbReference type="OrthoDB" id="488706at2"/>
<organism evidence="1 2">
    <name type="scientific">Hyella patelloides LEGE 07179</name>
    <dbReference type="NCBI Taxonomy" id="945734"/>
    <lineage>
        <taxon>Bacteria</taxon>
        <taxon>Bacillati</taxon>
        <taxon>Cyanobacteriota</taxon>
        <taxon>Cyanophyceae</taxon>
        <taxon>Pleurocapsales</taxon>
        <taxon>Hyellaceae</taxon>
        <taxon>Hyella</taxon>
    </lineage>
</organism>
<sequence>MKTNQVIKTEEYKQYTVREHQRRLFKRVYKFVCAGCDRKVERETYAVCCPSYGNKCNGKKSDCRRANN</sequence>